<keyword evidence="1" id="KW-0812">Transmembrane</keyword>
<feature type="domain" description="UspA" evidence="2">
    <location>
        <begin position="65"/>
        <end position="120"/>
    </location>
</feature>
<dbReference type="InterPro" id="IPR014729">
    <property type="entry name" value="Rossmann-like_a/b/a_fold"/>
</dbReference>
<keyword evidence="4" id="KW-1185">Reference proteome</keyword>
<dbReference type="Proteomes" id="UP000626554">
    <property type="component" value="Unassembled WGS sequence"/>
</dbReference>
<dbReference type="Gene3D" id="3.40.50.620">
    <property type="entry name" value="HUPs"/>
    <property type="match status" value="1"/>
</dbReference>
<evidence type="ECO:0000259" key="2">
    <source>
        <dbReference type="Pfam" id="PF00582"/>
    </source>
</evidence>
<accession>A0ABX2Q8Z6</accession>
<protein>
    <submittedName>
        <fullName evidence="3">Universal stress protein</fullName>
    </submittedName>
</protein>
<dbReference type="InterPro" id="IPR006016">
    <property type="entry name" value="UspA"/>
</dbReference>
<gene>
    <name evidence="3" type="ORF">HW556_15120</name>
</gene>
<dbReference type="Pfam" id="PF00582">
    <property type="entry name" value="Usp"/>
    <property type="match status" value="1"/>
</dbReference>
<evidence type="ECO:0000256" key="1">
    <source>
        <dbReference type="SAM" id="Phobius"/>
    </source>
</evidence>
<dbReference type="EMBL" id="JABKAV010000062">
    <property type="protein sequence ID" value="NVO86217.1"/>
    <property type="molecule type" value="Genomic_DNA"/>
</dbReference>
<dbReference type="SUPFAM" id="SSF52402">
    <property type="entry name" value="Adenine nucleotide alpha hydrolases-like"/>
    <property type="match status" value="1"/>
</dbReference>
<dbReference type="RefSeq" id="WP_176900954.1">
    <property type="nucleotide sequence ID" value="NZ_JABKAV010000062.1"/>
</dbReference>
<keyword evidence="1" id="KW-0472">Membrane</keyword>
<comment type="caution">
    <text evidence="3">The sequence shown here is derived from an EMBL/GenBank/DDBJ whole genome shotgun (WGS) entry which is preliminary data.</text>
</comment>
<feature type="transmembrane region" description="Helical" evidence="1">
    <location>
        <begin position="6"/>
        <end position="24"/>
    </location>
</feature>
<evidence type="ECO:0000313" key="4">
    <source>
        <dbReference type="Proteomes" id="UP000626554"/>
    </source>
</evidence>
<keyword evidence="1" id="KW-1133">Transmembrane helix</keyword>
<sequence length="135" mass="14769">MLTGPLYAWFVAVLLGCALSALVVRWQRESAFVPLLLFGLAIVTSWTHYYESELLPTAAPPEVYDDAGHDPAANILRALAESQADLLLLIARPRSFLGRLFHHSVTAQVLHGCAVPVLLLPAHGPDQPDWMPSMC</sequence>
<proteinExistence type="predicted"/>
<dbReference type="CDD" id="cd00293">
    <property type="entry name" value="USP-like"/>
    <property type="match status" value="1"/>
</dbReference>
<evidence type="ECO:0000313" key="3">
    <source>
        <dbReference type="EMBL" id="NVO86217.1"/>
    </source>
</evidence>
<organism evidence="3 4">
    <name type="scientific">Hymenobacter terrestris</name>
    <dbReference type="NCBI Taxonomy" id="2748310"/>
    <lineage>
        <taxon>Bacteria</taxon>
        <taxon>Pseudomonadati</taxon>
        <taxon>Bacteroidota</taxon>
        <taxon>Cytophagia</taxon>
        <taxon>Cytophagales</taxon>
        <taxon>Hymenobacteraceae</taxon>
        <taxon>Hymenobacter</taxon>
    </lineage>
</organism>
<reference evidence="3 4" key="1">
    <citation type="submission" date="2020-05" db="EMBL/GenBank/DDBJ databases">
        <title>Hymenobacter terrestris sp. nov. and Hymenobacter lapidiphilus sp. nov., isolated from regoliths in Antarctica.</title>
        <authorList>
            <person name="Sedlacek I."/>
            <person name="Pantucek R."/>
            <person name="Zeman M."/>
            <person name="Holochova P."/>
            <person name="Kralova S."/>
            <person name="Stankova E."/>
            <person name="Sedo O."/>
            <person name="Micenkova L."/>
            <person name="Svec P."/>
            <person name="Gupta V."/>
            <person name="Sood U."/>
            <person name="Korpole U.S."/>
            <person name="Lal R."/>
        </authorList>
    </citation>
    <scope>NUCLEOTIDE SEQUENCE [LARGE SCALE GENOMIC DNA]</scope>
    <source>
        <strain evidence="3 4">P5252</strain>
    </source>
</reference>
<name>A0ABX2Q8Z6_9BACT</name>
<feature type="transmembrane region" description="Helical" evidence="1">
    <location>
        <begin position="31"/>
        <end position="50"/>
    </location>
</feature>